<dbReference type="AlphaFoldDB" id="A0A4S8K2Z1"/>
<evidence type="ECO:0000313" key="1">
    <source>
        <dbReference type="EMBL" id="THU69098.1"/>
    </source>
</evidence>
<organism evidence="1 2">
    <name type="scientific">Musa balbisiana</name>
    <name type="common">Banana</name>
    <dbReference type="NCBI Taxonomy" id="52838"/>
    <lineage>
        <taxon>Eukaryota</taxon>
        <taxon>Viridiplantae</taxon>
        <taxon>Streptophyta</taxon>
        <taxon>Embryophyta</taxon>
        <taxon>Tracheophyta</taxon>
        <taxon>Spermatophyta</taxon>
        <taxon>Magnoliopsida</taxon>
        <taxon>Liliopsida</taxon>
        <taxon>Zingiberales</taxon>
        <taxon>Musaceae</taxon>
        <taxon>Musa</taxon>
    </lineage>
</organism>
<gene>
    <name evidence="1" type="ORF">C4D60_Mb08t10810</name>
</gene>
<keyword evidence="2" id="KW-1185">Reference proteome</keyword>
<reference evidence="1 2" key="1">
    <citation type="journal article" date="2019" name="Nat. Plants">
        <title>Genome sequencing of Musa balbisiana reveals subgenome evolution and function divergence in polyploid bananas.</title>
        <authorList>
            <person name="Yao X."/>
        </authorList>
    </citation>
    <scope>NUCLEOTIDE SEQUENCE [LARGE SCALE GENOMIC DNA]</scope>
    <source>
        <strain evidence="2">cv. DH-PKW</strain>
        <tissue evidence="1">Leaves</tissue>
    </source>
</reference>
<comment type="caution">
    <text evidence="1">The sequence shown here is derived from an EMBL/GenBank/DDBJ whole genome shotgun (WGS) entry which is preliminary data.</text>
</comment>
<evidence type="ECO:0000313" key="2">
    <source>
        <dbReference type="Proteomes" id="UP000317650"/>
    </source>
</evidence>
<protein>
    <submittedName>
        <fullName evidence="1">Uncharacterized protein</fullName>
    </submittedName>
</protein>
<sequence length="127" mass="14144">MAVEGQRDAKNAALIPSVRTLADSKLGVDLFRGSASLELYRGSFLQVAAQRLQKRFIYCLSKEWMAVEGQRDAKNAALIPSVRTLADSKLGVDLFRGSASLELYRGSFLQVAAQRLQKRFIYCLSKE</sequence>
<dbReference type="Proteomes" id="UP000317650">
    <property type="component" value="Chromosome 8"/>
</dbReference>
<dbReference type="EMBL" id="PYDT01000002">
    <property type="protein sequence ID" value="THU69098.1"/>
    <property type="molecule type" value="Genomic_DNA"/>
</dbReference>
<proteinExistence type="predicted"/>
<accession>A0A4S8K2Z1</accession>
<name>A0A4S8K2Z1_MUSBA</name>